<dbReference type="Proteomes" id="UP000243515">
    <property type="component" value="Unassembled WGS sequence"/>
</dbReference>
<comment type="caution">
    <text evidence="1">The sequence shown here is derived from an EMBL/GenBank/DDBJ whole genome shotgun (WGS) entry which is preliminary data.</text>
</comment>
<sequence length="360" mass="41433">MSLFGCVPDVLFQIINASDVSTLPALCVLNRTTYQTIKANEMLICTLFLRHHGIATLDPILMLDPTTGHPGSLTIPNLQKFITRQETAGKLAARVARSGWGAWWAIKDAGIDKMDDEADLFRQRVERGVYVVFQMTDIVTRGERRKHQRPGRFALAVRAVRCSLMSRRPSRTCRSREMSYLCYARDITHNYAVLSRELRQEEIGKMLLAFRRKHLDEEREVDFHIALQMLRLLLEMVIFAHGPDDGTTTPCDDSIMWWFLLRQPASSLAHLFLDLPDTKCCSVEDRARRDIIVCNYSGALKEYWSAWLGDPDLDCKNCEAWLRSRSVKPVLNDEGGETYDRYARDWIRQMRGQGEFLLRG</sequence>
<dbReference type="OrthoDB" id="546861at2759"/>
<dbReference type="EMBL" id="NPHW01002936">
    <property type="protein sequence ID" value="OXV10461.1"/>
    <property type="molecule type" value="Genomic_DNA"/>
</dbReference>
<name>A0A232M223_9EURO</name>
<reference evidence="1 2" key="1">
    <citation type="journal article" date="2015" name="Environ. Microbiol.">
        <title>Metagenome sequence of Elaphomyces granulatus from sporocarp tissue reveals Ascomycota ectomycorrhizal fingerprints of genome expansion and a Proteobacteria-rich microbiome.</title>
        <authorList>
            <person name="Quandt C.A."/>
            <person name="Kohler A."/>
            <person name="Hesse C.N."/>
            <person name="Sharpton T.J."/>
            <person name="Martin F."/>
            <person name="Spatafora J.W."/>
        </authorList>
    </citation>
    <scope>NUCLEOTIDE SEQUENCE [LARGE SCALE GENOMIC DNA]</scope>
    <source>
        <strain evidence="1 2">OSC145934</strain>
    </source>
</reference>
<evidence type="ECO:0000313" key="2">
    <source>
        <dbReference type="Proteomes" id="UP000243515"/>
    </source>
</evidence>
<accession>A0A232M223</accession>
<dbReference type="AlphaFoldDB" id="A0A232M223"/>
<protein>
    <submittedName>
        <fullName evidence="1">Uncharacterized protein</fullName>
    </submittedName>
</protein>
<keyword evidence="2" id="KW-1185">Reference proteome</keyword>
<proteinExistence type="predicted"/>
<evidence type="ECO:0000313" key="1">
    <source>
        <dbReference type="EMBL" id="OXV10461.1"/>
    </source>
</evidence>
<organism evidence="1 2">
    <name type="scientific">Elaphomyces granulatus</name>
    <dbReference type="NCBI Taxonomy" id="519963"/>
    <lineage>
        <taxon>Eukaryota</taxon>
        <taxon>Fungi</taxon>
        <taxon>Dikarya</taxon>
        <taxon>Ascomycota</taxon>
        <taxon>Pezizomycotina</taxon>
        <taxon>Eurotiomycetes</taxon>
        <taxon>Eurotiomycetidae</taxon>
        <taxon>Eurotiales</taxon>
        <taxon>Elaphomycetaceae</taxon>
        <taxon>Elaphomyces</taxon>
    </lineage>
</organism>
<gene>
    <name evidence="1" type="ORF">Egran_01779</name>
</gene>